<dbReference type="Proteomes" id="UP000593560">
    <property type="component" value="Unassembled WGS sequence"/>
</dbReference>
<feature type="non-terminal residue" evidence="2">
    <location>
        <position position="1"/>
    </location>
</feature>
<comment type="caution">
    <text evidence="2">The sequence shown here is derived from an EMBL/GenBank/DDBJ whole genome shotgun (WGS) entry which is preliminary data.</text>
</comment>
<evidence type="ECO:0000256" key="1">
    <source>
        <dbReference type="SAM" id="MobiDB-lite"/>
    </source>
</evidence>
<organism evidence="2 3">
    <name type="scientific">Gossypium harknessii</name>
    <dbReference type="NCBI Taxonomy" id="34285"/>
    <lineage>
        <taxon>Eukaryota</taxon>
        <taxon>Viridiplantae</taxon>
        <taxon>Streptophyta</taxon>
        <taxon>Embryophyta</taxon>
        <taxon>Tracheophyta</taxon>
        <taxon>Spermatophyta</taxon>
        <taxon>Magnoliopsida</taxon>
        <taxon>eudicotyledons</taxon>
        <taxon>Gunneridae</taxon>
        <taxon>Pentapetalae</taxon>
        <taxon>rosids</taxon>
        <taxon>malvids</taxon>
        <taxon>Malvales</taxon>
        <taxon>Malvaceae</taxon>
        <taxon>Malvoideae</taxon>
        <taxon>Gossypium</taxon>
    </lineage>
</organism>
<gene>
    <name evidence="2" type="ORF">Gohar_008007</name>
</gene>
<name>A0A7J9GIA2_9ROSI</name>
<evidence type="ECO:0000313" key="3">
    <source>
        <dbReference type="Proteomes" id="UP000593560"/>
    </source>
</evidence>
<dbReference type="EMBL" id="JABFAD010000004">
    <property type="protein sequence ID" value="MBA0797292.1"/>
    <property type="molecule type" value="Genomic_DNA"/>
</dbReference>
<feature type="region of interest" description="Disordered" evidence="1">
    <location>
        <begin position="1"/>
        <end position="23"/>
    </location>
</feature>
<sequence>NLVRSFPKDTKSGSPSIFPELPYNLRGGGGSGGAAGASSVDTARVLVSRPPRYIIHRKLFRCGRVQNSVDFASSPESSSVTPSNAVYGAGLPSFSSD</sequence>
<reference evidence="2 3" key="1">
    <citation type="journal article" date="2019" name="Genome Biol. Evol.">
        <title>Insights into the evolution of the New World diploid cottons (Gossypium, subgenus Houzingenia) based on genome sequencing.</title>
        <authorList>
            <person name="Grover C.E."/>
            <person name="Arick M.A. 2nd"/>
            <person name="Thrash A."/>
            <person name="Conover J.L."/>
            <person name="Sanders W.S."/>
            <person name="Peterson D.G."/>
            <person name="Frelichowski J.E."/>
            <person name="Scheffler J.A."/>
            <person name="Scheffler B.E."/>
            <person name="Wendel J.F."/>
        </authorList>
    </citation>
    <scope>NUCLEOTIDE SEQUENCE [LARGE SCALE GENOMIC DNA]</scope>
    <source>
        <strain evidence="2">0</strain>
        <tissue evidence="2">Leaf</tissue>
    </source>
</reference>
<protein>
    <submittedName>
        <fullName evidence="2">Uncharacterized protein</fullName>
    </submittedName>
</protein>
<feature type="compositionally biased region" description="Basic and acidic residues" evidence="1">
    <location>
        <begin position="1"/>
        <end position="11"/>
    </location>
</feature>
<dbReference type="OrthoDB" id="1726667at2759"/>
<accession>A0A7J9GIA2</accession>
<dbReference type="AlphaFoldDB" id="A0A7J9GIA2"/>
<keyword evidence="3" id="KW-1185">Reference proteome</keyword>
<proteinExistence type="predicted"/>
<evidence type="ECO:0000313" key="2">
    <source>
        <dbReference type="EMBL" id="MBA0797292.1"/>
    </source>
</evidence>